<organism evidence="2 3">
    <name type="scientific">Papaver nudicaule</name>
    <name type="common">Iceland poppy</name>
    <dbReference type="NCBI Taxonomy" id="74823"/>
    <lineage>
        <taxon>Eukaryota</taxon>
        <taxon>Viridiplantae</taxon>
        <taxon>Streptophyta</taxon>
        <taxon>Embryophyta</taxon>
        <taxon>Tracheophyta</taxon>
        <taxon>Spermatophyta</taxon>
        <taxon>Magnoliopsida</taxon>
        <taxon>Ranunculales</taxon>
        <taxon>Papaveraceae</taxon>
        <taxon>Papaveroideae</taxon>
        <taxon>Papaver</taxon>
    </lineage>
</organism>
<gene>
    <name evidence="2" type="ORF">MKW94_025399</name>
</gene>
<reference evidence="2" key="1">
    <citation type="submission" date="2022-03" db="EMBL/GenBank/DDBJ databases">
        <title>A functionally conserved STORR gene fusion in Papaver species that diverged 16.8 million years ago.</title>
        <authorList>
            <person name="Catania T."/>
        </authorList>
    </citation>
    <scope>NUCLEOTIDE SEQUENCE</scope>
    <source>
        <strain evidence="2">S-191538</strain>
    </source>
</reference>
<feature type="transmembrane region" description="Helical" evidence="1">
    <location>
        <begin position="49"/>
        <end position="70"/>
    </location>
</feature>
<keyword evidence="3" id="KW-1185">Reference proteome</keyword>
<proteinExistence type="predicted"/>
<evidence type="ECO:0000256" key="1">
    <source>
        <dbReference type="SAM" id="Phobius"/>
    </source>
</evidence>
<feature type="transmembrane region" description="Helical" evidence="1">
    <location>
        <begin position="117"/>
        <end position="138"/>
    </location>
</feature>
<comment type="caution">
    <text evidence="2">The sequence shown here is derived from an EMBL/GenBank/DDBJ whole genome shotgun (WGS) entry which is preliminary data.</text>
</comment>
<keyword evidence="1" id="KW-0812">Transmembrane</keyword>
<feature type="transmembrane region" description="Helical" evidence="1">
    <location>
        <begin position="144"/>
        <end position="162"/>
    </location>
</feature>
<evidence type="ECO:0000313" key="3">
    <source>
        <dbReference type="Proteomes" id="UP001177140"/>
    </source>
</evidence>
<evidence type="ECO:0000313" key="2">
    <source>
        <dbReference type="EMBL" id="MCL7048000.1"/>
    </source>
</evidence>
<dbReference type="EMBL" id="JAJJMA010299793">
    <property type="protein sequence ID" value="MCL7048000.1"/>
    <property type="molecule type" value="Genomic_DNA"/>
</dbReference>
<sequence>MIIKFHLAIYRLIFVLFQLKKELLYARFDKLVKKLESFNNVINDLGKHYPLYALMCGTTIMMTAYVRLIWVNHMYERILLWFVGFAKRKGLDNVMTEEVLSSMIGLMALVVIEIQSITILLCLSSLFVTLIPLVVITYGNDTPGFTEGVLLCFFTSTLVYAFRKISISFEGGRQTLDLSFFFFNEYYNMLKLFP</sequence>
<protein>
    <submittedName>
        <fullName evidence="2">Uncharacterized protein</fullName>
    </submittedName>
</protein>
<accession>A0AA42B1L2</accession>
<dbReference type="AlphaFoldDB" id="A0AA42B1L2"/>
<keyword evidence="1" id="KW-1133">Transmembrane helix</keyword>
<name>A0AA42B1L2_PAPNU</name>
<keyword evidence="1" id="KW-0472">Membrane</keyword>
<dbReference type="Proteomes" id="UP001177140">
    <property type="component" value="Unassembled WGS sequence"/>
</dbReference>